<reference evidence="5 6" key="1">
    <citation type="journal article" date="2016" name="Nat. Commun.">
        <title>Ectomycorrhizal ecology is imprinted in the genome of the dominant symbiotic fungus Cenococcum geophilum.</title>
        <authorList>
            <consortium name="DOE Joint Genome Institute"/>
            <person name="Peter M."/>
            <person name="Kohler A."/>
            <person name="Ohm R.A."/>
            <person name="Kuo A."/>
            <person name="Krutzmann J."/>
            <person name="Morin E."/>
            <person name="Arend M."/>
            <person name="Barry K.W."/>
            <person name="Binder M."/>
            <person name="Choi C."/>
            <person name="Clum A."/>
            <person name="Copeland A."/>
            <person name="Grisel N."/>
            <person name="Haridas S."/>
            <person name="Kipfer T."/>
            <person name="LaButti K."/>
            <person name="Lindquist E."/>
            <person name="Lipzen A."/>
            <person name="Maire R."/>
            <person name="Meier B."/>
            <person name="Mihaltcheva S."/>
            <person name="Molinier V."/>
            <person name="Murat C."/>
            <person name="Poggeler S."/>
            <person name="Quandt C.A."/>
            <person name="Sperisen C."/>
            <person name="Tritt A."/>
            <person name="Tisserant E."/>
            <person name="Crous P.W."/>
            <person name="Henrissat B."/>
            <person name="Nehls U."/>
            <person name="Egli S."/>
            <person name="Spatafora J.W."/>
            <person name="Grigoriev I.V."/>
            <person name="Martin F.M."/>
        </authorList>
    </citation>
    <scope>NUCLEOTIDE SEQUENCE [LARGE SCALE GENOMIC DNA]</scope>
    <source>
        <strain evidence="5 6">CBS 459.81</strain>
    </source>
</reference>
<feature type="domain" description="Nephrocystin 3-like N-terminal" evidence="4">
    <location>
        <begin position="21"/>
        <end position="86"/>
    </location>
</feature>
<evidence type="ECO:0008006" key="7">
    <source>
        <dbReference type="Google" id="ProtNLM"/>
    </source>
</evidence>
<dbReference type="Proteomes" id="UP000250266">
    <property type="component" value="Unassembled WGS sequence"/>
</dbReference>
<dbReference type="PROSITE" id="PS50088">
    <property type="entry name" value="ANK_REPEAT"/>
    <property type="match status" value="2"/>
</dbReference>
<evidence type="ECO:0000259" key="3">
    <source>
        <dbReference type="Pfam" id="PF22939"/>
    </source>
</evidence>
<dbReference type="SUPFAM" id="SSF48403">
    <property type="entry name" value="Ankyrin repeat"/>
    <property type="match status" value="1"/>
</dbReference>
<keyword evidence="2" id="KW-0040">ANK repeat</keyword>
<dbReference type="InterPro" id="IPR002110">
    <property type="entry name" value="Ankyrin_rpt"/>
</dbReference>
<dbReference type="Gene3D" id="1.25.40.20">
    <property type="entry name" value="Ankyrin repeat-containing domain"/>
    <property type="match status" value="1"/>
</dbReference>
<keyword evidence="1" id="KW-0677">Repeat</keyword>
<organism evidence="5 6">
    <name type="scientific">Lepidopterella palustris CBS 459.81</name>
    <dbReference type="NCBI Taxonomy" id="1314670"/>
    <lineage>
        <taxon>Eukaryota</taxon>
        <taxon>Fungi</taxon>
        <taxon>Dikarya</taxon>
        <taxon>Ascomycota</taxon>
        <taxon>Pezizomycotina</taxon>
        <taxon>Dothideomycetes</taxon>
        <taxon>Pleosporomycetidae</taxon>
        <taxon>Mytilinidiales</taxon>
        <taxon>Argynnaceae</taxon>
        <taxon>Lepidopterella</taxon>
    </lineage>
</organism>
<keyword evidence="6" id="KW-1185">Reference proteome</keyword>
<feature type="repeat" description="ANK" evidence="2">
    <location>
        <begin position="445"/>
        <end position="471"/>
    </location>
</feature>
<dbReference type="AlphaFoldDB" id="A0A8E2JB13"/>
<dbReference type="PROSITE" id="PS50297">
    <property type="entry name" value="ANK_REP_REGION"/>
    <property type="match status" value="2"/>
</dbReference>
<gene>
    <name evidence="5" type="ORF">K432DRAFT_464299</name>
</gene>
<evidence type="ECO:0000313" key="5">
    <source>
        <dbReference type="EMBL" id="OCK76004.1"/>
    </source>
</evidence>
<proteinExistence type="predicted"/>
<evidence type="ECO:0000259" key="4">
    <source>
        <dbReference type="Pfam" id="PF24883"/>
    </source>
</evidence>
<protein>
    <recommendedName>
        <fullName evidence="7">Ankyrin</fullName>
    </recommendedName>
</protein>
<dbReference type="PANTHER" id="PTHR10039">
    <property type="entry name" value="AMELOGENIN"/>
    <property type="match status" value="1"/>
</dbReference>
<dbReference type="EMBL" id="KV745252">
    <property type="protein sequence ID" value="OCK76004.1"/>
    <property type="molecule type" value="Genomic_DNA"/>
</dbReference>
<name>A0A8E2JB13_9PEZI</name>
<feature type="non-terminal residue" evidence="5">
    <location>
        <position position="1"/>
    </location>
</feature>
<dbReference type="Pfam" id="PF24883">
    <property type="entry name" value="NPHP3_N"/>
    <property type="match status" value="1"/>
</dbReference>
<evidence type="ECO:0000256" key="2">
    <source>
        <dbReference type="PROSITE-ProRule" id="PRU00023"/>
    </source>
</evidence>
<dbReference type="InterPro" id="IPR054471">
    <property type="entry name" value="GPIID_WHD"/>
</dbReference>
<sequence length="471" mass="52628">LATLRGEITQNARDLYRVCSEGGTPPTYRQICSLISSQLSDFRNIFIIVDALDECAEEPGREHRSVFLQQLQDLQLAKVNVMITSRPNDDVLQTLLPGLSIVIEAYQSDIALYVRGRLSRERRLLRNIQKDPSLEKDIVSKIVAEGKDMFLLARLHMDSLSMAITPGSARRILSNLPSSYSTTYDQAMKRIAAQYPEDARLAYSVLSWTAFALRPLTVDELRQALSVRREHQDLDILEMPDEELLTAVCAGLVIVDHETRMIRLVHKTTQEFFAENGSRVYFQNLNNTFTSVCISYLKFSSFSSGPCETQDEYDSFHRKYKFYAYAARFWGDHARGQPEDDLQDEIKAFLIEKPKVMAAIQSRNVGPGNSSYDLYPRKVTTLAYLAGFGLSRLAARILKSYGPENINAKDSFGATPLLRAAEAGHLDVVTLFLENGADPNISGPSGITPLIAAASGGFELVVLTLLDHKAD</sequence>
<dbReference type="InterPro" id="IPR036770">
    <property type="entry name" value="Ankyrin_rpt-contain_sf"/>
</dbReference>
<dbReference type="InterPro" id="IPR056884">
    <property type="entry name" value="NPHP3-like_N"/>
</dbReference>
<evidence type="ECO:0000313" key="6">
    <source>
        <dbReference type="Proteomes" id="UP000250266"/>
    </source>
</evidence>
<dbReference type="Pfam" id="PF22939">
    <property type="entry name" value="WHD_GPIID"/>
    <property type="match status" value="1"/>
</dbReference>
<accession>A0A8E2JB13</accession>
<dbReference type="Pfam" id="PF12796">
    <property type="entry name" value="Ank_2"/>
    <property type="match status" value="1"/>
</dbReference>
<evidence type="ECO:0000256" key="1">
    <source>
        <dbReference type="ARBA" id="ARBA00022737"/>
    </source>
</evidence>
<dbReference type="OrthoDB" id="195446at2759"/>
<feature type="non-terminal residue" evidence="5">
    <location>
        <position position="471"/>
    </location>
</feature>
<feature type="repeat" description="ANK" evidence="2">
    <location>
        <begin position="412"/>
        <end position="444"/>
    </location>
</feature>
<dbReference type="SMART" id="SM00248">
    <property type="entry name" value="ANK"/>
    <property type="match status" value="2"/>
</dbReference>
<feature type="domain" description="GPI inositol-deacylase winged helix" evidence="3">
    <location>
        <begin position="199"/>
        <end position="279"/>
    </location>
</feature>
<dbReference type="PANTHER" id="PTHR10039:SF15">
    <property type="entry name" value="NACHT DOMAIN-CONTAINING PROTEIN"/>
    <property type="match status" value="1"/>
</dbReference>